<proteinExistence type="predicted"/>
<accession>A0ACC0KRD9</accession>
<organism evidence="1 2">
    <name type="scientific">Choristoneura fumiferana</name>
    <name type="common">Spruce budworm moth</name>
    <name type="synonym">Archips fumiferana</name>
    <dbReference type="NCBI Taxonomy" id="7141"/>
    <lineage>
        <taxon>Eukaryota</taxon>
        <taxon>Metazoa</taxon>
        <taxon>Ecdysozoa</taxon>
        <taxon>Arthropoda</taxon>
        <taxon>Hexapoda</taxon>
        <taxon>Insecta</taxon>
        <taxon>Pterygota</taxon>
        <taxon>Neoptera</taxon>
        <taxon>Endopterygota</taxon>
        <taxon>Lepidoptera</taxon>
        <taxon>Glossata</taxon>
        <taxon>Ditrysia</taxon>
        <taxon>Tortricoidea</taxon>
        <taxon>Tortricidae</taxon>
        <taxon>Tortricinae</taxon>
        <taxon>Choristoneura</taxon>
    </lineage>
</organism>
<evidence type="ECO:0000313" key="1">
    <source>
        <dbReference type="EMBL" id="KAI8438711.1"/>
    </source>
</evidence>
<comment type="caution">
    <text evidence="1">The sequence shown here is derived from an EMBL/GenBank/DDBJ whole genome shotgun (WGS) entry which is preliminary data.</text>
</comment>
<gene>
    <name evidence="1" type="ORF">MSG28_011124</name>
</gene>
<sequence length="933" mass="106312">MFTYIFSFFNKFFAKQSVDEDEEQTKENFLAEQLLDIEILKEEQVETETVNREIPRNVACFQRTAYSISCQVNDKVLYLCYKDDNDSIIVVRVLENQGIFWGDSMDTEENQFQVIEHVIIGEVDFRQERLVYMKDSDLKFDLDDVEAGFIPMKGDWLELRCSIQWRDDKPADISAAQVMVEAIESNQGACTWRVIKMIITDNQITQNNTEHQTSEENITLDLERDKKLLVTHPLKFENVNIHQTANITLDFTNNMKVGAFPIPDRVWAAVLGDSEQAIYGNDYDKILDRLETALPCLCQELTVSNYLDRWHTLLYMEEIQANINMRVYDMSKVFLIHCQEYLGIEIKGLCERRPSLIKGDRVIVKDTWSVDSTQYEGYIHAIRGDLVLLKFNPQFHETYSGSDVSVEFHFNRSPSRRAHQAINLAISNLGPDILFPTRIVSRPLQVSASEVSNLQWYNQKLNPGQKAAVTNILSGECRPMPYCIYGPPGTGKTITVIETILQIISVFPDSRILVATPSNSAANLIAERLVQYKDKLSGSVIRLIANYLLDSENLPEVIKPFCATLDIAREETSKPNYQVRKDGINLNCQTSFVGRHRVTIGTCFCLGTLAQMGLPRGHFTHVIVDEAGQATEPEIMIPLTFVDKESCQIILAGDPMQLGPVIVSKYCVEYGMDESYLSRILQTFPYQRDFEAYQDGFNKKLVTKLNYNYRSLEEVLELPSKMFYDGSLVPKMDRSETWVAKCINTCSEVFDSTERVTGGIFVYGIKGVNARAEDSPSWFNLEEAAMVAMTTCKLYKRNITLDDIGIITPYIAQAKYLRVLFESMGLPQPKIGTVEEFQGQERPIILISTVRSSEANLPEDRKHALGFVQNPKRLNVALTRAQVAVILFCNPHILCMDPLWGKVIAQSVKEDKYKGCDLPHMFENDNKNDDLLC</sequence>
<dbReference type="Proteomes" id="UP001064048">
    <property type="component" value="Chromosome 18"/>
</dbReference>
<name>A0ACC0KRD9_CHOFU</name>
<reference evidence="1 2" key="1">
    <citation type="journal article" date="2022" name="Genome Biol. Evol.">
        <title>The Spruce Budworm Genome: Reconstructing the Evolutionary History of Antifreeze Proteins.</title>
        <authorList>
            <person name="Beliveau C."/>
            <person name="Gagne P."/>
            <person name="Picq S."/>
            <person name="Vernygora O."/>
            <person name="Keeling C.I."/>
            <person name="Pinkney K."/>
            <person name="Doucet D."/>
            <person name="Wen F."/>
            <person name="Johnston J.S."/>
            <person name="Maaroufi H."/>
            <person name="Boyle B."/>
            <person name="Laroche J."/>
            <person name="Dewar K."/>
            <person name="Juretic N."/>
            <person name="Blackburn G."/>
            <person name="Nisole A."/>
            <person name="Brunet B."/>
            <person name="Brandao M."/>
            <person name="Lumley L."/>
            <person name="Duan J."/>
            <person name="Quan G."/>
            <person name="Lucarotti C.J."/>
            <person name="Roe A.D."/>
            <person name="Sperling F.A.H."/>
            <person name="Levesque R.C."/>
            <person name="Cusson M."/>
        </authorList>
    </citation>
    <scope>NUCLEOTIDE SEQUENCE [LARGE SCALE GENOMIC DNA]</scope>
    <source>
        <strain evidence="1">Glfc:IPQL:Cfum</strain>
    </source>
</reference>
<protein>
    <submittedName>
        <fullName evidence="1">Uncharacterized protein</fullName>
    </submittedName>
</protein>
<keyword evidence="2" id="KW-1185">Reference proteome</keyword>
<evidence type="ECO:0000313" key="2">
    <source>
        <dbReference type="Proteomes" id="UP001064048"/>
    </source>
</evidence>
<dbReference type="EMBL" id="CM046118">
    <property type="protein sequence ID" value="KAI8438711.1"/>
    <property type="molecule type" value="Genomic_DNA"/>
</dbReference>